<proteinExistence type="inferred from homology"/>
<dbReference type="PANTHER" id="PTHR30069">
    <property type="entry name" value="TONB-DEPENDENT OUTER MEMBRANE RECEPTOR"/>
    <property type="match status" value="1"/>
</dbReference>
<dbReference type="SUPFAM" id="SSF49464">
    <property type="entry name" value="Carboxypeptidase regulatory domain-like"/>
    <property type="match status" value="1"/>
</dbReference>
<dbReference type="Pfam" id="PF07715">
    <property type="entry name" value="Plug"/>
    <property type="match status" value="1"/>
</dbReference>
<dbReference type="GO" id="GO:0015344">
    <property type="term" value="F:siderophore uptake transmembrane transporter activity"/>
    <property type="evidence" value="ECO:0007669"/>
    <property type="project" value="TreeGrafter"/>
</dbReference>
<dbReference type="NCBIfam" id="TIGR04056">
    <property type="entry name" value="OMP_RagA_SusC"/>
    <property type="match status" value="1"/>
</dbReference>
<evidence type="ECO:0000256" key="8">
    <source>
        <dbReference type="PROSITE-ProRule" id="PRU01360"/>
    </source>
</evidence>
<evidence type="ECO:0000256" key="1">
    <source>
        <dbReference type="ARBA" id="ARBA00004571"/>
    </source>
</evidence>
<keyword evidence="7 8" id="KW-0998">Cell outer membrane</keyword>
<gene>
    <name evidence="10" type="ORF">KK078_17585</name>
</gene>
<comment type="caution">
    <text evidence="10">The sequence shown here is derived from an EMBL/GenBank/DDBJ whole genome shotgun (WGS) entry which is preliminary data.</text>
</comment>
<dbReference type="InterPro" id="IPR012910">
    <property type="entry name" value="Plug_dom"/>
</dbReference>
<dbReference type="GO" id="GO:0009279">
    <property type="term" value="C:cell outer membrane"/>
    <property type="evidence" value="ECO:0007669"/>
    <property type="project" value="UniProtKB-SubCell"/>
</dbReference>
<dbReference type="InterPro" id="IPR036942">
    <property type="entry name" value="Beta-barrel_TonB_sf"/>
</dbReference>
<dbReference type="PANTHER" id="PTHR30069:SF29">
    <property type="entry name" value="HEMOGLOBIN AND HEMOGLOBIN-HAPTOGLOBIN-BINDING PROTEIN 1-RELATED"/>
    <property type="match status" value="1"/>
</dbReference>
<dbReference type="InterPro" id="IPR039426">
    <property type="entry name" value="TonB-dep_rcpt-like"/>
</dbReference>
<keyword evidence="3 8" id="KW-1134">Transmembrane beta strand</keyword>
<accession>A0AAP2GJV8</accession>
<evidence type="ECO:0000256" key="2">
    <source>
        <dbReference type="ARBA" id="ARBA00022448"/>
    </source>
</evidence>
<dbReference type="AlphaFoldDB" id="A0AAP2GJV8"/>
<dbReference type="InterPro" id="IPR037066">
    <property type="entry name" value="Plug_dom_sf"/>
</dbReference>
<evidence type="ECO:0000256" key="5">
    <source>
        <dbReference type="ARBA" id="ARBA00022729"/>
    </source>
</evidence>
<protein>
    <submittedName>
        <fullName evidence="10">SusC/RagA family TonB-linked outer membrane protein</fullName>
    </submittedName>
</protein>
<dbReference type="GO" id="GO:0044718">
    <property type="term" value="P:siderophore transmembrane transport"/>
    <property type="evidence" value="ECO:0007669"/>
    <property type="project" value="TreeGrafter"/>
</dbReference>
<keyword evidence="11" id="KW-1185">Reference proteome</keyword>
<keyword evidence="4 8" id="KW-0812">Transmembrane</keyword>
<comment type="subcellular location">
    <subcellularLocation>
        <location evidence="1 8">Cell outer membrane</location>
        <topology evidence="1 8">Multi-pass membrane protein</topology>
    </subcellularLocation>
</comment>
<comment type="similarity">
    <text evidence="8">Belongs to the TonB-dependent receptor family.</text>
</comment>
<keyword evidence="2 8" id="KW-0813">Transport</keyword>
<dbReference type="Gene3D" id="2.170.130.10">
    <property type="entry name" value="TonB-dependent receptor, plug domain"/>
    <property type="match status" value="1"/>
</dbReference>
<reference evidence="10 11" key="1">
    <citation type="submission" date="2021-05" db="EMBL/GenBank/DDBJ databases">
        <title>A Polyphasic approach of four new species of the genus Ohtaekwangia: Ohtaekwangia histidinii sp. nov., Ohtaekwangia cretensis sp. nov., Ohtaekwangia indiensis sp. nov., Ohtaekwangia reichenbachii sp. nov. from diverse environment.</title>
        <authorList>
            <person name="Octaviana S."/>
        </authorList>
    </citation>
    <scope>NUCLEOTIDE SEQUENCE [LARGE SCALE GENOMIC DNA]</scope>
    <source>
        <strain evidence="10 11">PWU37</strain>
    </source>
</reference>
<dbReference type="NCBIfam" id="TIGR04057">
    <property type="entry name" value="SusC_RagA_signa"/>
    <property type="match status" value="1"/>
</dbReference>
<keyword evidence="5" id="KW-0732">Signal</keyword>
<dbReference type="InterPro" id="IPR023996">
    <property type="entry name" value="TonB-dep_OMP_SusC/RagA"/>
</dbReference>
<evidence type="ECO:0000313" key="11">
    <source>
        <dbReference type="Proteomes" id="UP001319180"/>
    </source>
</evidence>
<evidence type="ECO:0000256" key="4">
    <source>
        <dbReference type="ARBA" id="ARBA00022692"/>
    </source>
</evidence>
<keyword evidence="6 8" id="KW-0472">Membrane</keyword>
<dbReference type="InterPro" id="IPR023997">
    <property type="entry name" value="TonB-dep_OMP_SusC/RagA_CS"/>
</dbReference>
<dbReference type="Gene3D" id="2.60.40.1120">
    <property type="entry name" value="Carboxypeptidase-like, regulatory domain"/>
    <property type="match status" value="1"/>
</dbReference>
<evidence type="ECO:0000256" key="6">
    <source>
        <dbReference type="ARBA" id="ARBA00023136"/>
    </source>
</evidence>
<dbReference type="SUPFAM" id="SSF56935">
    <property type="entry name" value="Porins"/>
    <property type="match status" value="1"/>
</dbReference>
<evidence type="ECO:0000259" key="9">
    <source>
        <dbReference type="Pfam" id="PF07715"/>
    </source>
</evidence>
<dbReference type="Gene3D" id="2.40.170.20">
    <property type="entry name" value="TonB-dependent receptor, beta-barrel domain"/>
    <property type="match status" value="1"/>
</dbReference>
<evidence type="ECO:0000256" key="3">
    <source>
        <dbReference type="ARBA" id="ARBA00022452"/>
    </source>
</evidence>
<dbReference type="PROSITE" id="PS52016">
    <property type="entry name" value="TONB_DEPENDENT_REC_3"/>
    <property type="match status" value="1"/>
</dbReference>
<dbReference type="Proteomes" id="UP001319180">
    <property type="component" value="Unassembled WGS sequence"/>
</dbReference>
<feature type="domain" description="TonB-dependent receptor plug" evidence="9">
    <location>
        <begin position="107"/>
        <end position="228"/>
    </location>
</feature>
<dbReference type="InterPro" id="IPR008969">
    <property type="entry name" value="CarboxyPept-like_regulatory"/>
</dbReference>
<sequence length="1096" mass="119904">MLTMAALPAFAQTVTGRVTSSSDNSALPGVSVVLKGTTRGTSTDADGRYSLNVGSEGGTLVISFIGYATQEIAVDNKTTIDVLLQEDISQLGEVVITGFGETKETAKVAYAVQEVKGGELTRANTGNVVNALQGKVAGVMIDQGTGGPMSSSRIRIRGNSSLSKNTQPLFVVDGVLIRPTTTGSGPWGDGQDFGNIMKNINPDNIESMSVLKGSAASALYGSDALNGVIIITTKKGTERQGIGVTFNHTSSFEKAYKFIDLQNEFGGGNGTTFAKGSDGIDMLDPTFYYYSYGPKFNGQMVRDVDGRMIKYQANDPMKFFETGKYINNSISLEAGNDRSTIRGTFSNLDNSTIMPNGTKMRRNNFNVNATHKVGKLFDIGLGVDYTNNRLTNPIRQGGNNNPVFAFIYGQPRHLDIDYWMNNYKMPVIGGQRRGNDDPYTITDFMWNTFEDNYERTENILRANFDLTTHITPWLNAVLRANLQDENYSDEHKRAGEKEENFGGLYSQSQEVNRQYRIQGLLTANKQLNDDFFLSATIGGETNKNIGGRYYQIETDGGLRIPNVFSVENGMNGKKITTRYNAPSKLKNAYYIYGDLTWRDQLTLTLSHRTDFSSTLAYADGSGDWSYSYPAAGLAWTFTETFKAHPTWISFGKLRGNFGMTGGDTDAWTLNRTGSYKAMDPLLTPNGTVNYYSFYDNNLSNKGLKPREGREWEIGADLQFLDNRIGLDVAYYHKTVKNEIFTVKSAIESGVSGRLVNGGEIQNKGIEIILRGTPVRTPDLTWNTTFNFSRNRNTVVSLADGITQYDLATAFGVDVASIAKPGEEYGTIVSNFAYATFQARDENGQPIDHPSNGQHVIGNADGANALTYLRSVNYGQGQQKIGSAMEKFLLSTVNTVTYKGFFLNVQVDAKVGGTLVSATHQYGTTFGAMENSLFGRDLDHGGVQYTAADGSTRTDGIIPEGVLAQGIKSIKDGHDLGGVSFKDAVAAGDVLPIEARRYYRNISNWGAGIREYSAFENTWVSLREVSVGYNFPASLISKAKLQNLRLSVTGRNLAYLYRTLPLGLNPESLKSNEAGEFSEYGGLPFTRTMGVSLTAGF</sequence>
<evidence type="ECO:0000313" key="10">
    <source>
        <dbReference type="EMBL" id="MBT1688388.1"/>
    </source>
</evidence>
<organism evidence="10 11">
    <name type="scientific">Dawidia soli</name>
    <dbReference type="NCBI Taxonomy" id="2782352"/>
    <lineage>
        <taxon>Bacteria</taxon>
        <taxon>Pseudomonadati</taxon>
        <taxon>Bacteroidota</taxon>
        <taxon>Cytophagia</taxon>
        <taxon>Cytophagales</taxon>
        <taxon>Chryseotaleaceae</taxon>
        <taxon>Dawidia</taxon>
    </lineage>
</organism>
<name>A0AAP2GJV8_9BACT</name>
<dbReference type="Pfam" id="PF13715">
    <property type="entry name" value="CarbopepD_reg_2"/>
    <property type="match status" value="1"/>
</dbReference>
<dbReference type="EMBL" id="JAHESC010000025">
    <property type="protein sequence ID" value="MBT1688388.1"/>
    <property type="molecule type" value="Genomic_DNA"/>
</dbReference>
<evidence type="ECO:0000256" key="7">
    <source>
        <dbReference type="ARBA" id="ARBA00023237"/>
    </source>
</evidence>